<proteinExistence type="predicted"/>
<evidence type="ECO:0000313" key="2">
    <source>
        <dbReference type="EMBL" id="MCH8614595.1"/>
    </source>
</evidence>
<reference evidence="2 3" key="1">
    <citation type="submission" date="2022-03" db="EMBL/GenBank/DDBJ databases">
        <authorList>
            <person name="Jo J.-H."/>
            <person name="Im W.-T."/>
        </authorList>
    </citation>
    <scope>NUCLEOTIDE SEQUENCE [LARGE SCALE GENOMIC DNA]</scope>
    <source>
        <strain evidence="2 3">SM33</strain>
    </source>
</reference>
<dbReference type="InterPro" id="IPR012938">
    <property type="entry name" value="Glc/Sorbosone_DH"/>
</dbReference>
<dbReference type="Proteomes" id="UP001203058">
    <property type="component" value="Unassembled WGS sequence"/>
</dbReference>
<dbReference type="InterPro" id="IPR011041">
    <property type="entry name" value="Quinoprot_gluc/sorb_DH_b-prop"/>
</dbReference>
<accession>A0ABS9VI01</accession>
<protein>
    <submittedName>
        <fullName evidence="2">PQQ-dependent sugar dehydrogenase</fullName>
    </submittedName>
</protein>
<dbReference type="SUPFAM" id="SSF50952">
    <property type="entry name" value="Soluble quinoprotein glucose dehydrogenase"/>
    <property type="match status" value="1"/>
</dbReference>
<evidence type="ECO:0000259" key="1">
    <source>
        <dbReference type="Pfam" id="PF07995"/>
    </source>
</evidence>
<name>A0ABS9VI01_9SPHN</name>
<gene>
    <name evidence="2" type="ORF">LZ016_00540</name>
</gene>
<sequence>MALVTEKAGKLWLLNVATGQKQEVAGVPKVHVEGQGGLADVVAHPAFAGNQRIYLSFPEEGPDGTSGAVVGYGRLILGTGHPHLEGFKVIWRQEPKVKGGNHYSERIAFAPDGTLFVSSGERFQFEPAQDPNVDLGKIIHLTDEGQRIGGRYYSMGHRNVLGTDFAADGRLWESEMGPRGGDEVNLILQGKNYGWPKASYGSHYDGRDIPDDHKGQGFEEPKVWWNPSISPGGLLIYKGDLFPKWKGDALIPALSAQALIRVDINGDQAKKADQWDLGARIRAVDEGPKGEVYLLEDGDGGRLLKLTPAG</sequence>
<dbReference type="PANTHER" id="PTHR19328:SF75">
    <property type="entry name" value="ALDOSE SUGAR DEHYDROGENASE YLII"/>
    <property type="match status" value="1"/>
</dbReference>
<comment type="caution">
    <text evidence="2">The sequence shown here is derived from an EMBL/GenBank/DDBJ whole genome shotgun (WGS) entry which is preliminary data.</text>
</comment>
<dbReference type="PANTHER" id="PTHR19328">
    <property type="entry name" value="HEDGEHOG-INTERACTING PROTEIN"/>
    <property type="match status" value="1"/>
</dbReference>
<dbReference type="Gene3D" id="2.120.10.30">
    <property type="entry name" value="TolB, C-terminal domain"/>
    <property type="match status" value="1"/>
</dbReference>
<dbReference type="Pfam" id="PF07995">
    <property type="entry name" value="GSDH"/>
    <property type="match status" value="1"/>
</dbReference>
<organism evidence="2 3">
    <name type="scientific">Sphingomonas telluris</name>
    <dbReference type="NCBI Taxonomy" id="2907998"/>
    <lineage>
        <taxon>Bacteria</taxon>
        <taxon>Pseudomonadati</taxon>
        <taxon>Pseudomonadota</taxon>
        <taxon>Alphaproteobacteria</taxon>
        <taxon>Sphingomonadales</taxon>
        <taxon>Sphingomonadaceae</taxon>
        <taxon>Sphingomonas</taxon>
    </lineage>
</organism>
<keyword evidence="3" id="KW-1185">Reference proteome</keyword>
<evidence type="ECO:0000313" key="3">
    <source>
        <dbReference type="Proteomes" id="UP001203058"/>
    </source>
</evidence>
<feature type="domain" description="Glucose/Sorbosone dehydrogenase" evidence="1">
    <location>
        <begin position="2"/>
        <end position="305"/>
    </location>
</feature>
<dbReference type="InterPro" id="IPR011042">
    <property type="entry name" value="6-blade_b-propeller_TolB-like"/>
</dbReference>
<dbReference type="EMBL" id="JAKZHW010000001">
    <property type="protein sequence ID" value="MCH8614595.1"/>
    <property type="molecule type" value="Genomic_DNA"/>
</dbReference>